<evidence type="ECO:0000256" key="6">
    <source>
        <dbReference type="ARBA" id="ARBA00022692"/>
    </source>
</evidence>
<dbReference type="AlphaFoldDB" id="A0A2M8LF98"/>
<comment type="catalytic activity">
    <reaction evidence="13 14">
        <text>di-trans,octa-cis-undecaprenyl diphosphate + H2O = di-trans,octa-cis-undecaprenyl phosphate + phosphate + H(+)</text>
        <dbReference type="Rhea" id="RHEA:28094"/>
        <dbReference type="ChEBI" id="CHEBI:15377"/>
        <dbReference type="ChEBI" id="CHEBI:15378"/>
        <dbReference type="ChEBI" id="CHEBI:43474"/>
        <dbReference type="ChEBI" id="CHEBI:58405"/>
        <dbReference type="ChEBI" id="CHEBI:60392"/>
        <dbReference type="EC" id="3.6.1.27"/>
    </reaction>
</comment>
<comment type="miscellaneous">
    <text evidence="14">Bacitracin is thought to be involved in the inhibition of peptidoglycan synthesis by sequestering undecaprenyl diphosphate, thereby reducing the pool of lipid carrier available.</text>
</comment>
<name>A0A2M8LF98_9BACT</name>
<evidence type="ECO:0000256" key="12">
    <source>
        <dbReference type="ARBA" id="ARBA00032932"/>
    </source>
</evidence>
<keyword evidence="8 14" id="KW-1133">Transmembrane helix</keyword>
<organism evidence="15 16">
    <name type="scientific">Candidatus Uhrbacteria bacterium CG10_big_fil_rev_8_21_14_0_10_48_11</name>
    <dbReference type="NCBI Taxonomy" id="1975037"/>
    <lineage>
        <taxon>Bacteria</taxon>
        <taxon>Candidatus Uhriibacteriota</taxon>
    </lineage>
</organism>
<evidence type="ECO:0000256" key="1">
    <source>
        <dbReference type="ARBA" id="ARBA00004651"/>
    </source>
</evidence>
<comment type="subcellular location">
    <subcellularLocation>
        <location evidence="1 14">Cell membrane</location>
        <topology evidence="1 14">Multi-pass membrane protein</topology>
    </subcellularLocation>
</comment>
<evidence type="ECO:0000313" key="16">
    <source>
        <dbReference type="Proteomes" id="UP000231152"/>
    </source>
</evidence>
<feature type="transmembrane region" description="Helical" evidence="14">
    <location>
        <begin position="47"/>
        <end position="63"/>
    </location>
</feature>
<feature type="transmembrane region" description="Helical" evidence="14">
    <location>
        <begin position="211"/>
        <end position="229"/>
    </location>
</feature>
<evidence type="ECO:0000256" key="10">
    <source>
        <dbReference type="ARBA" id="ARBA00023251"/>
    </source>
</evidence>
<feature type="transmembrane region" description="Helical" evidence="14">
    <location>
        <begin position="179"/>
        <end position="199"/>
    </location>
</feature>
<keyword evidence="7 14" id="KW-0378">Hydrolase</keyword>
<dbReference type="PANTHER" id="PTHR30622:SF3">
    <property type="entry name" value="UNDECAPRENYL-DIPHOSPHATASE"/>
    <property type="match status" value="1"/>
</dbReference>
<sequence length="260" mass="28887">MLAYFHAALLGVVEGVTEFLPISSTAHLILASSVLRIAQTDLQKSFEIIIQLGAIFAVVAVYWRRFFDWQLLKRLVVAFVPTGIIGLALYRIIKAYLLGNLTIVIWSLFLGGLFLYTFELFHRVSEPETDASTQELSRLPYRSCLIIGLCQSVAVIPGVSRSAATIVGGLLFGMPRKKIVEFSFLLAVPTMFAATGLDVLKNYQLFSAGDFGLLAIGFIVSFVVALASIRWLLTYIKKHDFKAFGIYRMLVAFVFLAFPL</sequence>
<keyword evidence="14" id="KW-0133">Cell shape</keyword>
<dbReference type="EC" id="3.6.1.27" evidence="3 14"/>
<dbReference type="InterPro" id="IPR003824">
    <property type="entry name" value="UppP"/>
</dbReference>
<evidence type="ECO:0000256" key="13">
    <source>
        <dbReference type="ARBA" id="ARBA00047594"/>
    </source>
</evidence>
<dbReference type="EMBL" id="PFET01000005">
    <property type="protein sequence ID" value="PJE76121.1"/>
    <property type="molecule type" value="Genomic_DNA"/>
</dbReference>
<feature type="transmembrane region" description="Helical" evidence="14">
    <location>
        <begin position="99"/>
        <end position="118"/>
    </location>
</feature>
<protein>
    <recommendedName>
        <fullName evidence="4 14">Undecaprenyl-diphosphatase</fullName>
        <ecNumber evidence="3 14">3.6.1.27</ecNumber>
    </recommendedName>
    <alternativeName>
        <fullName evidence="12 14">Bacitracin resistance protein</fullName>
    </alternativeName>
    <alternativeName>
        <fullName evidence="11 14">Undecaprenyl pyrophosphate phosphatase</fullName>
    </alternativeName>
</protein>
<dbReference type="PANTHER" id="PTHR30622">
    <property type="entry name" value="UNDECAPRENYL-DIPHOSPHATASE"/>
    <property type="match status" value="1"/>
</dbReference>
<keyword evidence="14" id="KW-0961">Cell wall biogenesis/degradation</keyword>
<dbReference type="GO" id="GO:0046677">
    <property type="term" value="P:response to antibiotic"/>
    <property type="evidence" value="ECO:0007669"/>
    <property type="project" value="UniProtKB-UniRule"/>
</dbReference>
<dbReference type="GO" id="GO:0009252">
    <property type="term" value="P:peptidoglycan biosynthetic process"/>
    <property type="evidence" value="ECO:0007669"/>
    <property type="project" value="UniProtKB-KW"/>
</dbReference>
<keyword evidence="10 14" id="KW-0046">Antibiotic resistance</keyword>
<dbReference type="GO" id="GO:0050380">
    <property type="term" value="F:undecaprenyl-diphosphatase activity"/>
    <property type="evidence" value="ECO:0007669"/>
    <property type="project" value="UniProtKB-UniRule"/>
</dbReference>
<evidence type="ECO:0000313" key="15">
    <source>
        <dbReference type="EMBL" id="PJE76121.1"/>
    </source>
</evidence>
<evidence type="ECO:0000256" key="7">
    <source>
        <dbReference type="ARBA" id="ARBA00022801"/>
    </source>
</evidence>
<comment type="caution">
    <text evidence="15">The sequence shown here is derived from an EMBL/GenBank/DDBJ whole genome shotgun (WGS) entry which is preliminary data.</text>
</comment>
<feature type="transmembrane region" description="Helical" evidence="14">
    <location>
        <begin position="241"/>
        <end position="258"/>
    </location>
</feature>
<reference evidence="15 16" key="1">
    <citation type="submission" date="2017-09" db="EMBL/GenBank/DDBJ databases">
        <title>Depth-based differentiation of microbial function through sediment-hosted aquifers and enrichment of novel symbionts in the deep terrestrial subsurface.</title>
        <authorList>
            <person name="Probst A.J."/>
            <person name="Ladd B."/>
            <person name="Jarett J.K."/>
            <person name="Geller-Mcgrath D.E."/>
            <person name="Sieber C.M."/>
            <person name="Emerson J.B."/>
            <person name="Anantharaman K."/>
            <person name="Thomas B.C."/>
            <person name="Malmstrom R."/>
            <person name="Stieglmeier M."/>
            <person name="Klingl A."/>
            <person name="Woyke T."/>
            <person name="Ryan C.M."/>
            <person name="Banfield J.F."/>
        </authorList>
    </citation>
    <scope>NUCLEOTIDE SEQUENCE [LARGE SCALE GENOMIC DNA]</scope>
    <source>
        <strain evidence="15">CG10_big_fil_rev_8_21_14_0_10_48_11</strain>
    </source>
</reference>
<proteinExistence type="inferred from homology"/>
<dbReference type="GO" id="GO:0008360">
    <property type="term" value="P:regulation of cell shape"/>
    <property type="evidence" value="ECO:0007669"/>
    <property type="project" value="UniProtKB-KW"/>
</dbReference>
<feature type="transmembrane region" description="Helical" evidence="14">
    <location>
        <begin position="75"/>
        <end position="93"/>
    </location>
</feature>
<dbReference type="GO" id="GO:0071555">
    <property type="term" value="P:cell wall organization"/>
    <property type="evidence" value="ECO:0007669"/>
    <property type="project" value="UniProtKB-KW"/>
</dbReference>
<comment type="function">
    <text evidence="14">Catalyzes the dephosphorylation of undecaprenyl diphosphate (UPP). Confers resistance to bacitracin.</text>
</comment>
<comment type="similarity">
    <text evidence="2 14">Belongs to the UppP family.</text>
</comment>
<keyword evidence="5 14" id="KW-1003">Cell membrane</keyword>
<evidence type="ECO:0000256" key="2">
    <source>
        <dbReference type="ARBA" id="ARBA00010621"/>
    </source>
</evidence>
<dbReference type="GO" id="GO:0005886">
    <property type="term" value="C:plasma membrane"/>
    <property type="evidence" value="ECO:0007669"/>
    <property type="project" value="UniProtKB-SubCell"/>
</dbReference>
<evidence type="ECO:0000256" key="5">
    <source>
        <dbReference type="ARBA" id="ARBA00022475"/>
    </source>
</evidence>
<evidence type="ECO:0000256" key="3">
    <source>
        <dbReference type="ARBA" id="ARBA00012374"/>
    </source>
</evidence>
<keyword evidence="6 14" id="KW-0812">Transmembrane</keyword>
<dbReference type="HAMAP" id="MF_01006">
    <property type="entry name" value="Undec_diphosphatase"/>
    <property type="match status" value="1"/>
</dbReference>
<evidence type="ECO:0000256" key="8">
    <source>
        <dbReference type="ARBA" id="ARBA00022989"/>
    </source>
</evidence>
<evidence type="ECO:0000256" key="11">
    <source>
        <dbReference type="ARBA" id="ARBA00032707"/>
    </source>
</evidence>
<evidence type="ECO:0000256" key="4">
    <source>
        <dbReference type="ARBA" id="ARBA00021581"/>
    </source>
</evidence>
<keyword evidence="14" id="KW-0573">Peptidoglycan synthesis</keyword>
<accession>A0A2M8LF98</accession>
<gene>
    <name evidence="14 15" type="primary">uppP</name>
    <name evidence="15" type="ORF">COV04_01160</name>
</gene>
<evidence type="ECO:0000256" key="14">
    <source>
        <dbReference type="HAMAP-Rule" id="MF_01006"/>
    </source>
</evidence>
<dbReference type="NCBIfam" id="TIGR00753">
    <property type="entry name" value="undec_PP_bacA"/>
    <property type="match status" value="1"/>
</dbReference>
<keyword evidence="9 14" id="KW-0472">Membrane</keyword>
<dbReference type="Pfam" id="PF02673">
    <property type="entry name" value="BacA"/>
    <property type="match status" value="1"/>
</dbReference>
<dbReference type="Proteomes" id="UP000231152">
    <property type="component" value="Unassembled WGS sequence"/>
</dbReference>
<evidence type="ECO:0000256" key="9">
    <source>
        <dbReference type="ARBA" id="ARBA00023136"/>
    </source>
</evidence>